<evidence type="ECO:0000256" key="3">
    <source>
        <dbReference type="ARBA" id="ARBA00022989"/>
    </source>
</evidence>
<dbReference type="Proteomes" id="UP000515561">
    <property type="component" value="Chromosome"/>
</dbReference>
<dbReference type="EMBL" id="AP023367">
    <property type="protein sequence ID" value="BCJ93511.1"/>
    <property type="molecule type" value="Genomic_DNA"/>
</dbReference>
<dbReference type="PANTHER" id="PTHR11785:SF512">
    <property type="entry name" value="SOBREMESA, ISOFORM B"/>
    <property type="match status" value="1"/>
</dbReference>
<keyword evidence="4" id="KW-0472">Membrane</keyword>
<proteinExistence type="predicted"/>
<dbReference type="PIRSF" id="PIRSF006060">
    <property type="entry name" value="AA_transporter"/>
    <property type="match status" value="1"/>
</dbReference>
<dbReference type="AlphaFoldDB" id="A0A6S6R2X2"/>
<dbReference type="InterPro" id="IPR002293">
    <property type="entry name" value="AA/rel_permease1"/>
</dbReference>
<dbReference type="PANTHER" id="PTHR11785">
    <property type="entry name" value="AMINO ACID TRANSPORTER"/>
    <property type="match status" value="1"/>
</dbReference>
<evidence type="ECO:0000313" key="5">
    <source>
        <dbReference type="EMBL" id="BCJ93511.1"/>
    </source>
</evidence>
<evidence type="ECO:0000256" key="4">
    <source>
        <dbReference type="ARBA" id="ARBA00023136"/>
    </source>
</evidence>
<reference evidence="5 6" key="1">
    <citation type="journal article" date="2016" name="Int. J. Syst. Evol. Microbiol.">
        <title>Descriptions of Anaerotaenia torta gen. nov., sp. nov. and Anaerocolumna cellulosilytica gen. nov., sp. nov. isolated from a methanogenic reactor of cattle waste.</title>
        <authorList>
            <person name="Uek A."/>
            <person name="Ohtaki Y."/>
            <person name="Kaku N."/>
            <person name="Ueki K."/>
        </authorList>
    </citation>
    <scope>NUCLEOTIDE SEQUENCE [LARGE SCALE GENOMIC DNA]</scope>
    <source>
        <strain evidence="5 6">SN021</strain>
    </source>
</reference>
<keyword evidence="2" id="KW-0812">Transmembrane</keyword>
<dbReference type="GO" id="GO:0016020">
    <property type="term" value="C:membrane"/>
    <property type="evidence" value="ECO:0007669"/>
    <property type="project" value="UniProtKB-SubCell"/>
</dbReference>
<keyword evidence="6" id="KW-1185">Reference proteome</keyword>
<dbReference type="GO" id="GO:0015179">
    <property type="term" value="F:L-amino acid transmembrane transporter activity"/>
    <property type="evidence" value="ECO:0007669"/>
    <property type="project" value="TreeGrafter"/>
</dbReference>
<dbReference type="Pfam" id="PF13520">
    <property type="entry name" value="AA_permease_2"/>
    <property type="match status" value="1"/>
</dbReference>
<evidence type="ECO:0000256" key="2">
    <source>
        <dbReference type="ARBA" id="ARBA00022692"/>
    </source>
</evidence>
<dbReference type="Gene3D" id="1.20.1740.10">
    <property type="entry name" value="Amino acid/polyamine transporter I"/>
    <property type="match status" value="1"/>
</dbReference>
<dbReference type="InterPro" id="IPR050598">
    <property type="entry name" value="AminoAcid_Transporter"/>
</dbReference>
<name>A0A6S6R2X2_9FIRM</name>
<dbReference type="RefSeq" id="WP_184090829.1">
    <property type="nucleotide sequence ID" value="NZ_AP023367.1"/>
</dbReference>
<organism evidence="5 6">
    <name type="scientific">Anaerocolumna cellulosilytica</name>
    <dbReference type="NCBI Taxonomy" id="433286"/>
    <lineage>
        <taxon>Bacteria</taxon>
        <taxon>Bacillati</taxon>
        <taxon>Bacillota</taxon>
        <taxon>Clostridia</taxon>
        <taxon>Lachnospirales</taxon>
        <taxon>Lachnospiraceae</taxon>
        <taxon>Anaerocolumna</taxon>
    </lineage>
</organism>
<comment type="subcellular location">
    <subcellularLocation>
        <location evidence="1">Membrane</location>
        <topology evidence="1">Multi-pass membrane protein</topology>
    </subcellularLocation>
</comment>
<gene>
    <name evidence="5" type="ORF">acsn021_10800</name>
</gene>
<keyword evidence="3" id="KW-1133">Transmembrane helix</keyword>
<evidence type="ECO:0000256" key="1">
    <source>
        <dbReference type="ARBA" id="ARBA00004141"/>
    </source>
</evidence>
<protein>
    <submittedName>
        <fullName evidence="5">Uncharacterized protein</fullName>
    </submittedName>
</protein>
<accession>A0A6S6R2X2</accession>
<sequence length="447" mass="49127">MDNKNKQHYGLFTATTMIIGIVIGSGIFFKSDDVLIYTGGSVELGVIAFIIGAFSIIFGSLTLSEFAVRTKHDGGIIGYYEEFISVSSANGFGWFQTFIYFPTIIVVISWVTAIYIFSFLGIEGSVEQQVILGLIIFTVFYCINTLSYKLGGHIQNITTIVKLIPLFLIALTGLFYSGQDIKIPEGTALIPNSNIGLAWLAALPSIAFSFDGWIVSINITNEVENPKKNMPLALIIGPLTVLIVYLLYFLGLNTMLGPDYIMATGNEAVNKAGEILFGNFGIRLLLIFIIISILGVVNGMTLGSIRMPQNLAFKKMLPDSKTLAKIHPKYELSLSSALCSYLTCVVWMLLHYFSLKSNIFKGGDISENAIVFSYICYILLYIKVLKLKKKNIITSFFKGVVCPILGLLGSLIILVGGLISTPLYASVFILFCCLVCLAGYLYSKRRV</sequence>
<evidence type="ECO:0000313" key="6">
    <source>
        <dbReference type="Proteomes" id="UP000515561"/>
    </source>
</evidence>
<dbReference type="KEGG" id="acel:acsn021_10800"/>